<dbReference type="SUPFAM" id="SSF46689">
    <property type="entry name" value="Homeodomain-like"/>
    <property type="match status" value="1"/>
</dbReference>
<dbReference type="InterPro" id="IPR036271">
    <property type="entry name" value="Tet_transcr_reg_TetR-rel_C_sf"/>
</dbReference>
<dbReference type="Pfam" id="PF00440">
    <property type="entry name" value="TetR_N"/>
    <property type="match status" value="1"/>
</dbReference>
<evidence type="ECO:0000256" key="4">
    <source>
        <dbReference type="PROSITE-ProRule" id="PRU00335"/>
    </source>
</evidence>
<dbReference type="Proteomes" id="UP001595840">
    <property type="component" value="Unassembled WGS sequence"/>
</dbReference>
<evidence type="ECO:0000256" key="3">
    <source>
        <dbReference type="ARBA" id="ARBA00023163"/>
    </source>
</evidence>
<dbReference type="PANTHER" id="PTHR47506">
    <property type="entry name" value="TRANSCRIPTIONAL REGULATORY PROTEIN"/>
    <property type="match status" value="1"/>
</dbReference>
<evidence type="ECO:0000256" key="1">
    <source>
        <dbReference type="ARBA" id="ARBA00023015"/>
    </source>
</evidence>
<dbReference type="PRINTS" id="PR00455">
    <property type="entry name" value="HTHTETR"/>
</dbReference>
<keyword evidence="3" id="KW-0804">Transcription</keyword>
<dbReference type="Pfam" id="PF16925">
    <property type="entry name" value="TetR_C_13"/>
    <property type="match status" value="1"/>
</dbReference>
<accession>A0ABV8V0B1</accession>
<protein>
    <submittedName>
        <fullName evidence="6">TetR/AcrR family transcriptional regulator</fullName>
    </submittedName>
</protein>
<reference evidence="7" key="1">
    <citation type="journal article" date="2019" name="Int. J. Syst. Evol. Microbiol.">
        <title>The Global Catalogue of Microorganisms (GCM) 10K type strain sequencing project: providing services to taxonomists for standard genome sequencing and annotation.</title>
        <authorList>
            <consortium name="The Broad Institute Genomics Platform"/>
            <consortium name="The Broad Institute Genome Sequencing Center for Infectious Disease"/>
            <person name="Wu L."/>
            <person name="Ma J."/>
        </authorList>
    </citation>
    <scope>NUCLEOTIDE SEQUENCE [LARGE SCALE GENOMIC DNA]</scope>
    <source>
        <strain evidence="7">CECT 8570</strain>
    </source>
</reference>
<evidence type="ECO:0000259" key="5">
    <source>
        <dbReference type="PROSITE" id="PS50977"/>
    </source>
</evidence>
<dbReference type="InterPro" id="IPR001647">
    <property type="entry name" value="HTH_TetR"/>
</dbReference>
<organism evidence="6 7">
    <name type="scientific">Simiduia curdlanivorans</name>
    <dbReference type="NCBI Taxonomy" id="1492769"/>
    <lineage>
        <taxon>Bacteria</taxon>
        <taxon>Pseudomonadati</taxon>
        <taxon>Pseudomonadota</taxon>
        <taxon>Gammaproteobacteria</taxon>
        <taxon>Cellvibrionales</taxon>
        <taxon>Cellvibrionaceae</taxon>
        <taxon>Simiduia</taxon>
    </lineage>
</organism>
<evidence type="ECO:0000313" key="7">
    <source>
        <dbReference type="Proteomes" id="UP001595840"/>
    </source>
</evidence>
<comment type="caution">
    <text evidence="6">The sequence shown here is derived from an EMBL/GenBank/DDBJ whole genome shotgun (WGS) entry which is preliminary data.</text>
</comment>
<keyword evidence="7" id="KW-1185">Reference proteome</keyword>
<dbReference type="PROSITE" id="PS50977">
    <property type="entry name" value="HTH_TETR_2"/>
    <property type="match status" value="1"/>
</dbReference>
<name>A0ABV8V0B1_9GAMM</name>
<dbReference type="PANTHER" id="PTHR47506:SF1">
    <property type="entry name" value="HTH-TYPE TRANSCRIPTIONAL REGULATOR YJDC"/>
    <property type="match status" value="1"/>
</dbReference>
<dbReference type="Gene3D" id="1.10.10.60">
    <property type="entry name" value="Homeodomain-like"/>
    <property type="match status" value="1"/>
</dbReference>
<dbReference type="Gene3D" id="1.10.357.10">
    <property type="entry name" value="Tetracycline Repressor, domain 2"/>
    <property type="match status" value="1"/>
</dbReference>
<evidence type="ECO:0000256" key="2">
    <source>
        <dbReference type="ARBA" id="ARBA00023125"/>
    </source>
</evidence>
<dbReference type="SUPFAM" id="SSF48498">
    <property type="entry name" value="Tetracyclin repressor-like, C-terminal domain"/>
    <property type="match status" value="1"/>
</dbReference>
<keyword evidence="2 4" id="KW-0238">DNA-binding</keyword>
<gene>
    <name evidence="6" type="ORF">ACFOX3_00605</name>
</gene>
<keyword evidence="1" id="KW-0805">Transcription regulation</keyword>
<dbReference type="RefSeq" id="WP_290264600.1">
    <property type="nucleotide sequence ID" value="NZ_JAUFQG010000006.1"/>
</dbReference>
<feature type="DNA-binding region" description="H-T-H motif" evidence="4">
    <location>
        <begin position="29"/>
        <end position="48"/>
    </location>
</feature>
<dbReference type="InterPro" id="IPR011075">
    <property type="entry name" value="TetR_C"/>
</dbReference>
<proteinExistence type="predicted"/>
<evidence type="ECO:0000313" key="6">
    <source>
        <dbReference type="EMBL" id="MFC4360775.1"/>
    </source>
</evidence>
<dbReference type="EMBL" id="JBHSCX010000001">
    <property type="protein sequence ID" value="MFC4360775.1"/>
    <property type="molecule type" value="Genomic_DNA"/>
</dbReference>
<sequence length="194" mass="21244">MPRPKSFDQERALQAAMHCFWQRGFGASSMKDLEQATGLKTSSLYHCFESKEALFLNALDLYIAQVVQPRVQRHLLRGDPLRGIEAYFRECFLPQSPALSFGCLLINSGTELGAVHAQAKAKVAQGLRCAEQGLAQALVRAQQQGLISATVDSAVRAKQLGLLLSGMLVNCKVARASEWLAEAMASVRQLLRAN</sequence>
<feature type="domain" description="HTH tetR-type" evidence="5">
    <location>
        <begin position="6"/>
        <end position="66"/>
    </location>
</feature>
<dbReference type="InterPro" id="IPR009057">
    <property type="entry name" value="Homeodomain-like_sf"/>
</dbReference>